<gene>
    <name evidence="1" type="ORF">EV378_1634</name>
</gene>
<organism evidence="1 2">
    <name type="scientific">Pseudonocardia endophytica</name>
    <dbReference type="NCBI Taxonomy" id="401976"/>
    <lineage>
        <taxon>Bacteria</taxon>
        <taxon>Bacillati</taxon>
        <taxon>Actinomycetota</taxon>
        <taxon>Actinomycetes</taxon>
        <taxon>Pseudonocardiales</taxon>
        <taxon>Pseudonocardiaceae</taxon>
        <taxon>Pseudonocardia</taxon>
    </lineage>
</organism>
<reference evidence="1 2" key="1">
    <citation type="submission" date="2019-03" db="EMBL/GenBank/DDBJ databases">
        <title>Sequencing the genomes of 1000 actinobacteria strains.</title>
        <authorList>
            <person name="Klenk H.-P."/>
        </authorList>
    </citation>
    <scope>NUCLEOTIDE SEQUENCE [LARGE SCALE GENOMIC DNA]</scope>
    <source>
        <strain evidence="1 2">DSM 44969</strain>
    </source>
</reference>
<keyword evidence="2" id="KW-1185">Reference proteome</keyword>
<comment type="caution">
    <text evidence="1">The sequence shown here is derived from an EMBL/GenBank/DDBJ whole genome shotgun (WGS) entry which is preliminary data.</text>
</comment>
<accession>A0A4R1I056</accession>
<name>A0A4R1I056_PSEEN</name>
<protein>
    <submittedName>
        <fullName evidence="1">Uncharacterized protein</fullName>
    </submittedName>
</protein>
<dbReference type="AlphaFoldDB" id="A0A4R1I056"/>
<sequence>MGELGDRAAAPLRVHHARYRRHVDLLRVTSAACTG</sequence>
<proteinExistence type="predicted"/>
<dbReference type="Proteomes" id="UP000295560">
    <property type="component" value="Unassembled WGS sequence"/>
</dbReference>
<evidence type="ECO:0000313" key="2">
    <source>
        <dbReference type="Proteomes" id="UP000295560"/>
    </source>
</evidence>
<evidence type="ECO:0000313" key="1">
    <source>
        <dbReference type="EMBL" id="TCK25809.1"/>
    </source>
</evidence>
<dbReference type="EMBL" id="SMFZ01000001">
    <property type="protein sequence ID" value="TCK25809.1"/>
    <property type="molecule type" value="Genomic_DNA"/>
</dbReference>